<feature type="compositionally biased region" description="Gly residues" evidence="4">
    <location>
        <begin position="832"/>
        <end position="845"/>
    </location>
</feature>
<comment type="subcellular location">
    <subcellularLocation>
        <location evidence="1">Cytoplasm</location>
    </subcellularLocation>
</comment>
<dbReference type="RefSeq" id="XP_032822530.1">
    <property type="nucleotide sequence ID" value="XM_032966639.1"/>
</dbReference>
<feature type="domain" description="PDZ" evidence="5">
    <location>
        <begin position="589"/>
        <end position="674"/>
    </location>
</feature>
<evidence type="ECO:0000259" key="5">
    <source>
        <dbReference type="PROSITE" id="PS50106"/>
    </source>
</evidence>
<dbReference type="Proteomes" id="UP001318040">
    <property type="component" value="Chromosome 36"/>
</dbReference>
<dbReference type="Gene3D" id="2.30.42.10">
    <property type="match status" value="7"/>
</dbReference>
<sequence>MNRLLTLMRQVRRTLRRRRPSRYRPEEEYCEGYEDVYSYRDDGPYARASGLARVDGTVALRRHSIPEELRGSTMVELMKKEGSTLGLTVTGGTDKEGRPRVSNLRPGGIAARSDQLNVGDCIRTVNGINLTRLRHDEIISLLKNVGERVVLEVEYELPPLAPDSTAGVIAKTIEITLYKEGNSFGFVIRGGAHEQRHKSRPILVTCVRPGGPADREGTLKAGDRLLNVDGMSLHGVSHAEALAILRECGQEATLQIEYDVSIMDSVTNASGPLLVEVAKTPGSSLGVSLSSPGHLHKPTIIIDKIRPASVAERCGALHAGDQILSIDGTGMEHCSLLEATQLLASATDNVRLEILPIRQARLALKGPEQVKVQKSERHLSWDPRASHFHTYHPGDGRVRERLPPPPPPPSHQLHSMAMVSATFSPTSMSAHSISSLHPSSLGRATLPLGSRSASVRRRARKKDYKSSLSLASSSLGPGGQVVHAEVMEVVLYGDGLGSLGVQLQGGVFSTEVLNLPPVVSFIEPDSPAERCGVLQMGDRLLAVGGVPTEEATLDEVHQLLREAAAGGRTRLQVEFDVAESVVPSSGTFHVKLPKRRGVELGITISSPAYRKAGDPLVISDVKKGSVAHRTGTLEPGDQLLAIDGVRLDHCSMEDAAHILRQGDELVRLKIRKDDDNSDELEGTGAISYTVELKRYGGPLGITISGTEEPFDPIIISGLTSGGLAERTGAIHIGDQILAINAVGLKGKPLSEAIRLLQTAGETVTLRIRKLAERPYRALTGGAGALAEGSDGDEEEDEEEELDSVRRAAKMAELLSAVPSLDSATGSWDGSGTDSGYGTQGNGVGSARGLLQHSATWRDARDTRDARDGKENRGPQSPGGSGGGGSARPRGCERALGDDEWERHTSGLTGSCERLDGEREDAYWSQALEDLQTCGQAGLLRELEDKVGSLLNRQALAFMASIMSGMSPLYAKPDDDDEPSPDEPEAPRPRGRTAWHDGNGARPRKDAHTGGLTSWELKEFQRQLKDIMAPTPVEIHKVVLHKEEGEDFGFSVSDGLVEHGVFINAVRPGGPAECSGLLRTYDRVLQVNDIHTRDYDCCLLVPLIAECGDTLEVVVSRNPLLSHPPQQPAPALPALPAPPSPPSRVRPEQRSLEWSAKEGAAGGGDRRRRWEEKAGPMNL</sequence>
<feature type="region of interest" description="Disordered" evidence="4">
    <location>
        <begin position="385"/>
        <end position="413"/>
    </location>
</feature>
<dbReference type="Pfam" id="PF17820">
    <property type="entry name" value="PDZ_6"/>
    <property type="match status" value="1"/>
</dbReference>
<dbReference type="FunFam" id="2.30.42.10:FF:000025">
    <property type="entry name" value="Glutamate receptor interacting protein 1"/>
    <property type="match status" value="1"/>
</dbReference>
<dbReference type="AlphaFoldDB" id="A0AAJ7X604"/>
<proteinExistence type="predicted"/>
<dbReference type="CDD" id="cd06685">
    <property type="entry name" value="PDZ7_GRIP1-2-like"/>
    <property type="match status" value="1"/>
</dbReference>
<organism evidence="6 7">
    <name type="scientific">Petromyzon marinus</name>
    <name type="common">Sea lamprey</name>
    <dbReference type="NCBI Taxonomy" id="7757"/>
    <lineage>
        <taxon>Eukaryota</taxon>
        <taxon>Metazoa</taxon>
        <taxon>Chordata</taxon>
        <taxon>Craniata</taxon>
        <taxon>Vertebrata</taxon>
        <taxon>Cyclostomata</taxon>
        <taxon>Hyperoartia</taxon>
        <taxon>Petromyzontiformes</taxon>
        <taxon>Petromyzontidae</taxon>
        <taxon>Petromyzon</taxon>
    </lineage>
</organism>
<dbReference type="CDD" id="cd06683">
    <property type="entry name" value="PDZ6_GRIP1-2-like"/>
    <property type="match status" value="1"/>
</dbReference>
<dbReference type="CDD" id="cd06687">
    <property type="entry name" value="PDZ1_GRIP1-2-like"/>
    <property type="match status" value="1"/>
</dbReference>
<dbReference type="InterPro" id="IPR043545">
    <property type="entry name" value="GRIP1/2"/>
</dbReference>
<feature type="region of interest" description="Disordered" evidence="4">
    <location>
        <begin position="444"/>
        <end position="472"/>
    </location>
</feature>
<feature type="compositionally biased region" description="Pro residues" evidence="4">
    <location>
        <begin position="1124"/>
        <end position="1143"/>
    </location>
</feature>
<keyword evidence="6" id="KW-1185">Reference proteome</keyword>
<dbReference type="SUPFAM" id="SSF50156">
    <property type="entry name" value="PDZ domain-like"/>
    <property type="match status" value="7"/>
</dbReference>
<feature type="domain" description="PDZ" evidence="5">
    <location>
        <begin position="689"/>
        <end position="771"/>
    </location>
</feature>
<dbReference type="PANTHER" id="PTHR46227:SF2">
    <property type="entry name" value="FI03335P"/>
    <property type="match status" value="1"/>
</dbReference>
<evidence type="ECO:0000313" key="6">
    <source>
        <dbReference type="Proteomes" id="UP001318040"/>
    </source>
</evidence>
<feature type="compositionally biased region" description="Basic and acidic residues" evidence="4">
    <location>
        <begin position="855"/>
        <end position="872"/>
    </location>
</feature>
<keyword evidence="2" id="KW-0963">Cytoplasm</keyword>
<dbReference type="FunFam" id="2.30.42.10:FF:000031">
    <property type="entry name" value="Glutamate receptor interacting protein 1"/>
    <property type="match status" value="1"/>
</dbReference>
<dbReference type="CDD" id="cd06681">
    <property type="entry name" value="PDZ2_GRIP1-2-like"/>
    <property type="match status" value="1"/>
</dbReference>
<dbReference type="Pfam" id="PF00595">
    <property type="entry name" value="PDZ"/>
    <property type="match status" value="6"/>
</dbReference>
<feature type="compositionally biased region" description="Low complexity" evidence="4">
    <location>
        <begin position="821"/>
        <end position="831"/>
    </location>
</feature>
<dbReference type="SMART" id="SM00228">
    <property type="entry name" value="PDZ"/>
    <property type="match status" value="7"/>
</dbReference>
<dbReference type="InterPro" id="IPR036034">
    <property type="entry name" value="PDZ_sf"/>
</dbReference>
<keyword evidence="3" id="KW-0677">Repeat</keyword>
<protein>
    <submittedName>
        <fullName evidence="7">Glutamate receptor-interacting protein 2-like isoform X1</fullName>
    </submittedName>
</protein>
<feature type="compositionally biased region" description="Basic and acidic residues" evidence="4">
    <location>
        <begin position="889"/>
        <end position="904"/>
    </location>
</feature>
<dbReference type="InterPro" id="IPR041489">
    <property type="entry name" value="PDZ_6"/>
</dbReference>
<feature type="compositionally biased region" description="Acidic residues" evidence="4">
    <location>
        <begin position="789"/>
        <end position="801"/>
    </location>
</feature>
<evidence type="ECO:0000256" key="4">
    <source>
        <dbReference type="SAM" id="MobiDB-lite"/>
    </source>
</evidence>
<dbReference type="GO" id="GO:0005737">
    <property type="term" value="C:cytoplasm"/>
    <property type="evidence" value="ECO:0007669"/>
    <property type="project" value="UniProtKB-SubCell"/>
</dbReference>
<feature type="domain" description="PDZ" evidence="5">
    <location>
        <begin position="488"/>
        <end position="563"/>
    </location>
</feature>
<dbReference type="PROSITE" id="PS50106">
    <property type="entry name" value="PDZ"/>
    <property type="match status" value="7"/>
</dbReference>
<evidence type="ECO:0000256" key="2">
    <source>
        <dbReference type="ARBA" id="ARBA00022490"/>
    </source>
</evidence>
<feature type="domain" description="PDZ" evidence="5">
    <location>
        <begin position="74"/>
        <end position="157"/>
    </location>
</feature>
<feature type="region of interest" description="Disordered" evidence="4">
    <location>
        <begin position="968"/>
        <end position="1009"/>
    </location>
</feature>
<dbReference type="FunFam" id="2.30.42.10:FF:000035">
    <property type="entry name" value="Glutamate receptor interacting protein 1"/>
    <property type="match status" value="1"/>
</dbReference>
<dbReference type="KEGG" id="pmrn:116949381"/>
<dbReference type="CDD" id="cd06684">
    <property type="entry name" value="PDZ3_GRIP1-2-like"/>
    <property type="match status" value="1"/>
</dbReference>
<feature type="compositionally biased region" description="Basic and acidic residues" evidence="4">
    <location>
        <begin position="392"/>
        <end position="402"/>
    </location>
</feature>
<feature type="compositionally biased region" description="Acidic residues" evidence="4">
    <location>
        <begin position="973"/>
        <end position="983"/>
    </location>
</feature>
<dbReference type="GO" id="GO:0098887">
    <property type="term" value="P:neurotransmitter receptor transport, endosome to postsynaptic membrane"/>
    <property type="evidence" value="ECO:0007669"/>
    <property type="project" value="TreeGrafter"/>
</dbReference>
<evidence type="ECO:0000256" key="3">
    <source>
        <dbReference type="ARBA" id="ARBA00022737"/>
    </source>
</evidence>
<feature type="domain" description="PDZ" evidence="5">
    <location>
        <begin position="1036"/>
        <end position="1118"/>
    </location>
</feature>
<dbReference type="CDD" id="cd06682">
    <property type="entry name" value="PDZ5_GRIP1-2-like"/>
    <property type="match status" value="1"/>
</dbReference>
<accession>A0AAJ7X604</accession>
<evidence type="ECO:0000313" key="7">
    <source>
        <dbReference type="RefSeq" id="XP_032822530.1"/>
    </source>
</evidence>
<feature type="domain" description="PDZ" evidence="5">
    <location>
        <begin position="174"/>
        <end position="260"/>
    </location>
</feature>
<dbReference type="PANTHER" id="PTHR46227">
    <property type="entry name" value="GLUTAMATE RECEPTOR-INTERACTING PROTEIN GRIP"/>
    <property type="match status" value="1"/>
</dbReference>
<feature type="region of interest" description="Disordered" evidence="4">
    <location>
        <begin position="820"/>
        <end position="912"/>
    </location>
</feature>
<gene>
    <name evidence="7" type="primary">LOC116949381</name>
</gene>
<feature type="domain" description="PDZ" evidence="5">
    <location>
        <begin position="274"/>
        <end position="358"/>
    </location>
</feature>
<name>A0AAJ7X604_PETMA</name>
<dbReference type="FunFam" id="2.30.42.10:FF:000021">
    <property type="entry name" value="Glutamate receptor interacting protein 1"/>
    <property type="match status" value="1"/>
</dbReference>
<dbReference type="FunFam" id="2.30.42.10:FF:000034">
    <property type="entry name" value="Glutamate receptor interacting protein 1"/>
    <property type="match status" value="1"/>
</dbReference>
<evidence type="ECO:0000256" key="1">
    <source>
        <dbReference type="ARBA" id="ARBA00004496"/>
    </source>
</evidence>
<dbReference type="FunFam" id="2.30.42.10:FF:000023">
    <property type="entry name" value="Glutamate receptor interacting protein 1"/>
    <property type="match status" value="1"/>
</dbReference>
<dbReference type="InterPro" id="IPR001478">
    <property type="entry name" value="PDZ"/>
</dbReference>
<feature type="compositionally biased region" description="Basic residues" evidence="4">
    <location>
        <begin position="454"/>
        <end position="463"/>
    </location>
</feature>
<feature type="compositionally biased region" description="Gly residues" evidence="4">
    <location>
        <begin position="876"/>
        <end position="885"/>
    </location>
</feature>
<reference evidence="7" key="1">
    <citation type="submission" date="2025-08" db="UniProtKB">
        <authorList>
            <consortium name="RefSeq"/>
        </authorList>
    </citation>
    <scope>IDENTIFICATION</scope>
    <source>
        <tissue evidence="7">Sperm</tissue>
    </source>
</reference>
<feature type="region of interest" description="Disordered" evidence="4">
    <location>
        <begin position="1121"/>
        <end position="1178"/>
    </location>
</feature>
<feature type="compositionally biased region" description="Basic and acidic residues" evidence="4">
    <location>
        <begin position="1163"/>
        <end position="1178"/>
    </location>
</feature>
<feature type="region of interest" description="Disordered" evidence="4">
    <location>
        <begin position="781"/>
        <end position="803"/>
    </location>
</feature>